<comment type="caution">
    <text evidence="2">The sequence shown here is derived from an EMBL/GenBank/DDBJ whole genome shotgun (WGS) entry which is preliminary data.</text>
</comment>
<organism evidence="2">
    <name type="scientific">mine drainage metagenome</name>
    <dbReference type="NCBI Taxonomy" id="410659"/>
    <lineage>
        <taxon>unclassified sequences</taxon>
        <taxon>metagenomes</taxon>
        <taxon>ecological metagenomes</taxon>
    </lineage>
</organism>
<feature type="compositionally biased region" description="Basic and acidic residues" evidence="1">
    <location>
        <begin position="19"/>
        <end position="28"/>
    </location>
</feature>
<reference evidence="2" key="1">
    <citation type="submission" date="2009-10" db="EMBL/GenBank/DDBJ databases">
        <title>Diversity of trophic interactions inside an arsenic-rich microbial ecosystem.</title>
        <authorList>
            <person name="Bertin P.N."/>
            <person name="Heinrich-Salmeron A."/>
            <person name="Pelletier E."/>
            <person name="Goulhen-Chollet F."/>
            <person name="Arsene-Ploetze F."/>
            <person name="Gallien S."/>
            <person name="Calteau A."/>
            <person name="Vallenet D."/>
            <person name="Casiot C."/>
            <person name="Chane-Woon-Ming B."/>
            <person name="Giloteaux L."/>
            <person name="Barakat M."/>
            <person name="Bonnefoy V."/>
            <person name="Bruneel O."/>
            <person name="Chandler M."/>
            <person name="Cleiss J."/>
            <person name="Duran R."/>
            <person name="Elbaz-Poulichet F."/>
            <person name="Fonknechten N."/>
            <person name="Lauga B."/>
            <person name="Mornico D."/>
            <person name="Ortet P."/>
            <person name="Schaeffer C."/>
            <person name="Siguier P."/>
            <person name="Alexander Thil Smith A."/>
            <person name="Van Dorsselaer A."/>
            <person name="Weissenbach J."/>
            <person name="Medigue C."/>
            <person name="Le Paslier D."/>
        </authorList>
    </citation>
    <scope>NUCLEOTIDE SEQUENCE</scope>
</reference>
<evidence type="ECO:0000313" key="2">
    <source>
        <dbReference type="EMBL" id="CBH95581.1"/>
    </source>
</evidence>
<protein>
    <submittedName>
        <fullName evidence="2">Uncharacterized protein</fullName>
    </submittedName>
</protein>
<accession>E6PKY0</accession>
<name>E6PKY0_9ZZZZ</name>
<sequence length="28" mass="3106">MGNDLGPSLGKINQRQRLAKPEKKKQGL</sequence>
<evidence type="ECO:0000256" key="1">
    <source>
        <dbReference type="SAM" id="MobiDB-lite"/>
    </source>
</evidence>
<proteinExistence type="predicted"/>
<dbReference type="AlphaFoldDB" id="E6PKY0"/>
<dbReference type="EMBL" id="CABM01000008">
    <property type="protein sequence ID" value="CBH95581.1"/>
    <property type="molecule type" value="Genomic_DNA"/>
</dbReference>
<gene>
    <name evidence="2" type="ORF">CARN2_1845</name>
</gene>
<feature type="region of interest" description="Disordered" evidence="1">
    <location>
        <begin position="1"/>
        <end position="28"/>
    </location>
</feature>